<dbReference type="OrthoDB" id="8127at2157"/>
<reference evidence="7 9" key="1">
    <citation type="journal article" date="2014" name="PLoS Genet.">
        <title>Phylogenetically driven sequencing of extremely halophilic archaea reveals strategies for static and dynamic osmo-response.</title>
        <authorList>
            <person name="Becker E.A."/>
            <person name="Seitzer P.M."/>
            <person name="Tritt A."/>
            <person name="Larsen D."/>
            <person name="Krusor M."/>
            <person name="Yao A.I."/>
            <person name="Wu D."/>
            <person name="Madern D."/>
            <person name="Eisen J.A."/>
            <person name="Darling A.E."/>
            <person name="Facciotti M.T."/>
        </authorList>
    </citation>
    <scope>NUCLEOTIDE SEQUENCE [LARGE SCALE GENOMIC DNA]</scope>
    <source>
        <strain evidence="7 9">ATCC 33800</strain>
    </source>
</reference>
<dbReference type="Proteomes" id="UP000682967">
    <property type="component" value="Plasmid pHsi540"/>
</dbReference>
<dbReference type="EC" id="2.7.13.3" evidence="2"/>
<evidence type="ECO:0000256" key="5">
    <source>
        <dbReference type="ARBA" id="ARBA00023012"/>
    </source>
</evidence>
<dbReference type="Proteomes" id="UP000011659">
    <property type="component" value="Unassembled WGS sequence"/>
</dbReference>
<dbReference type="AlphaFoldDB" id="M0JKA7"/>
<dbReference type="SUPFAM" id="SSF47384">
    <property type="entry name" value="Homodimeric domain of signal transducing histidine kinase"/>
    <property type="match status" value="1"/>
</dbReference>
<feature type="domain" description="Signal transduction histidine kinase dimerisation/phosphoacceptor" evidence="6">
    <location>
        <begin position="1"/>
        <end position="61"/>
    </location>
</feature>
<keyword evidence="4 7" id="KW-0418">Kinase</keyword>
<proteinExistence type="predicted"/>
<dbReference type="EMBL" id="CP073368">
    <property type="protein sequence ID" value="QUJ74270.1"/>
    <property type="molecule type" value="Genomic_DNA"/>
</dbReference>
<organism evidence="7 9">
    <name type="scientific">Haloarcula marismortui ATCC 33800</name>
    <dbReference type="NCBI Taxonomy" id="662476"/>
    <lineage>
        <taxon>Archaea</taxon>
        <taxon>Methanobacteriati</taxon>
        <taxon>Methanobacteriota</taxon>
        <taxon>Stenosarchaea group</taxon>
        <taxon>Halobacteria</taxon>
        <taxon>Halobacteriales</taxon>
        <taxon>Haloarculaceae</taxon>
        <taxon>Haloarcula</taxon>
    </lineage>
</organism>
<dbReference type="PATRIC" id="fig|662476.7.peg.3831"/>
<dbReference type="Gene3D" id="1.10.287.130">
    <property type="match status" value="1"/>
</dbReference>
<dbReference type="PANTHER" id="PTHR43711">
    <property type="entry name" value="TWO-COMPONENT HISTIDINE KINASE"/>
    <property type="match status" value="1"/>
</dbReference>
<evidence type="ECO:0000313" key="10">
    <source>
        <dbReference type="Proteomes" id="UP000682967"/>
    </source>
</evidence>
<accession>M0JKA7</accession>
<dbReference type="InterPro" id="IPR036097">
    <property type="entry name" value="HisK_dim/P_sf"/>
</dbReference>
<dbReference type="InterPro" id="IPR003661">
    <property type="entry name" value="HisK_dim/P_dom"/>
</dbReference>
<evidence type="ECO:0000256" key="4">
    <source>
        <dbReference type="ARBA" id="ARBA00022777"/>
    </source>
</evidence>
<dbReference type="KEGG" id="hsin:KDQ40_17630"/>
<dbReference type="GO" id="GO:0000155">
    <property type="term" value="F:phosphorelay sensor kinase activity"/>
    <property type="evidence" value="ECO:0007669"/>
    <property type="project" value="InterPro"/>
</dbReference>
<name>M0JKA7_9EURY</name>
<keyword evidence="5" id="KW-0902">Two-component regulatory system</keyword>
<reference evidence="8" key="2">
    <citation type="submission" date="2021-04" db="EMBL/GenBank/DDBJ databases">
        <title>Complete Genome sequence and Methylome Analysis of the Haloarchaeon Haloarcula sinaiiensis.</title>
        <authorList>
            <person name="Fomenkov A."/>
            <person name="DasSarma P."/>
            <person name="DasSarma S."/>
            <person name="Roberts R.J."/>
        </authorList>
    </citation>
    <scope>NUCLEOTIDE SEQUENCE</scope>
    <source>
        <strain evidence="8">ATCC 33800</strain>
        <plasmid evidence="8">pHsi540</plasmid>
    </source>
</reference>
<dbReference type="RefSeq" id="WP_004966423.1">
    <property type="nucleotide sequence ID" value="NZ_AOLR01000046.1"/>
</dbReference>
<keyword evidence="3" id="KW-0808">Transferase</keyword>
<comment type="catalytic activity">
    <reaction evidence="1">
        <text>ATP + protein L-histidine = ADP + protein N-phospho-L-histidine.</text>
        <dbReference type="EC" id="2.7.13.3"/>
    </reaction>
</comment>
<dbReference type="InterPro" id="IPR050736">
    <property type="entry name" value="Sensor_HK_Regulatory"/>
</dbReference>
<geneLocation type="plasmid" evidence="8 10">
    <name>pHsi540</name>
</geneLocation>
<evidence type="ECO:0000313" key="8">
    <source>
        <dbReference type="EMBL" id="QUJ74270.1"/>
    </source>
</evidence>
<evidence type="ECO:0000256" key="3">
    <source>
        <dbReference type="ARBA" id="ARBA00022679"/>
    </source>
</evidence>
<dbReference type="GeneID" id="64824816"/>
<dbReference type="Pfam" id="PF00512">
    <property type="entry name" value="HisKA"/>
    <property type="match status" value="1"/>
</dbReference>
<evidence type="ECO:0000313" key="9">
    <source>
        <dbReference type="Proteomes" id="UP000011659"/>
    </source>
</evidence>
<evidence type="ECO:0000259" key="6">
    <source>
        <dbReference type="SMART" id="SM00388"/>
    </source>
</evidence>
<keyword evidence="8" id="KW-0614">Plasmid</keyword>
<evidence type="ECO:0000256" key="2">
    <source>
        <dbReference type="ARBA" id="ARBA00012438"/>
    </source>
</evidence>
<dbReference type="SMART" id="SM00388">
    <property type="entry name" value="HisKA"/>
    <property type="match status" value="1"/>
</dbReference>
<sequence length="81" mass="8604">MEEFASIVSHDLRGPLGVAEGHLELAGAGNENENLAKAADAIERSQALINDLLTLAREGDQVEDIESVDLGEVATTSWQTT</sequence>
<keyword evidence="9" id="KW-1185">Reference proteome</keyword>
<gene>
    <name evidence="7" type="ORF">C436_19181</name>
    <name evidence="8" type="ORF">KDQ40_17630</name>
</gene>
<dbReference type="PANTHER" id="PTHR43711:SF1">
    <property type="entry name" value="HISTIDINE KINASE 1"/>
    <property type="match status" value="1"/>
</dbReference>
<dbReference type="CDD" id="cd00082">
    <property type="entry name" value="HisKA"/>
    <property type="match status" value="1"/>
</dbReference>
<protein>
    <recommendedName>
        <fullName evidence="2">histidine kinase</fullName>
        <ecNumber evidence="2">2.7.13.3</ecNumber>
    </recommendedName>
</protein>
<evidence type="ECO:0000313" key="7">
    <source>
        <dbReference type="EMBL" id="EMA09547.1"/>
    </source>
</evidence>
<dbReference type="EMBL" id="AOLR01000046">
    <property type="protein sequence ID" value="EMA09547.1"/>
    <property type="molecule type" value="Genomic_DNA"/>
</dbReference>
<evidence type="ECO:0000256" key="1">
    <source>
        <dbReference type="ARBA" id="ARBA00000085"/>
    </source>
</evidence>